<keyword evidence="1" id="KW-0472">Membrane</keyword>
<feature type="transmembrane region" description="Helical" evidence="1">
    <location>
        <begin position="68"/>
        <end position="88"/>
    </location>
</feature>
<evidence type="ECO:0000313" key="3">
    <source>
        <dbReference type="Proteomes" id="UP000225972"/>
    </source>
</evidence>
<dbReference type="AlphaFoldDB" id="A0A238JEN3"/>
<sequence>MQRNASCWVCQRCPRAMRVSEMRVKEPFACAPAMRLEAHERVSKLQIDAMNDKFARIELLMERLEKRLWLTVYGVAGVILAEAFQSLINTAP</sequence>
<evidence type="ECO:0000313" key="2">
    <source>
        <dbReference type="EMBL" id="SMX28607.1"/>
    </source>
</evidence>
<accession>A0A238JEN3</accession>
<keyword evidence="3" id="KW-1185">Reference proteome</keyword>
<evidence type="ECO:0000256" key="1">
    <source>
        <dbReference type="SAM" id="Phobius"/>
    </source>
</evidence>
<keyword evidence="1" id="KW-1133">Transmembrane helix</keyword>
<dbReference type="EMBL" id="FXXP01000002">
    <property type="protein sequence ID" value="SMX28607.1"/>
    <property type="molecule type" value="Genomic_DNA"/>
</dbReference>
<reference evidence="3" key="1">
    <citation type="submission" date="2017-05" db="EMBL/GenBank/DDBJ databases">
        <authorList>
            <person name="Rodrigo-Torres L."/>
            <person name="Arahal R. D."/>
            <person name="Lucena T."/>
        </authorList>
    </citation>
    <scope>NUCLEOTIDE SEQUENCE [LARGE SCALE GENOMIC DNA]</scope>
    <source>
        <strain evidence="3">CECT 8649</strain>
    </source>
</reference>
<protein>
    <recommendedName>
        <fullName evidence="4">Gene transfer agent protein</fullName>
    </recommendedName>
</protein>
<proteinExistence type="predicted"/>
<dbReference type="Proteomes" id="UP000225972">
    <property type="component" value="Unassembled WGS sequence"/>
</dbReference>
<name>A0A238JEN3_9RHOB</name>
<organism evidence="2 3">
    <name type="scientific">Pelagimonas phthalicica</name>
    <dbReference type="NCBI Taxonomy" id="1037362"/>
    <lineage>
        <taxon>Bacteria</taxon>
        <taxon>Pseudomonadati</taxon>
        <taxon>Pseudomonadota</taxon>
        <taxon>Alphaproteobacteria</taxon>
        <taxon>Rhodobacterales</taxon>
        <taxon>Roseobacteraceae</taxon>
        <taxon>Pelagimonas</taxon>
    </lineage>
</organism>
<evidence type="ECO:0008006" key="4">
    <source>
        <dbReference type="Google" id="ProtNLM"/>
    </source>
</evidence>
<gene>
    <name evidence="2" type="ORF">TRP8649_02732</name>
</gene>
<keyword evidence="1" id="KW-0812">Transmembrane</keyword>